<dbReference type="Proteomes" id="UP000231990">
    <property type="component" value="Unassembled WGS sequence"/>
</dbReference>
<evidence type="ECO:0000256" key="6">
    <source>
        <dbReference type="ARBA" id="ARBA00022822"/>
    </source>
</evidence>
<dbReference type="Gene3D" id="3.20.20.70">
    <property type="entry name" value="Aldolase class I"/>
    <property type="match status" value="1"/>
</dbReference>
<protein>
    <recommendedName>
        <fullName evidence="4 9">N-(5'-phosphoribosyl)anthranilate isomerase</fullName>
        <shortName evidence="9">PRAI</shortName>
        <ecNumber evidence="3 9">5.3.1.24</ecNumber>
    </recommendedName>
</protein>
<keyword evidence="8 9" id="KW-0413">Isomerase</keyword>
<dbReference type="InterPro" id="IPR013785">
    <property type="entry name" value="Aldolase_TIM"/>
</dbReference>
<dbReference type="UniPathway" id="UPA00035">
    <property type="reaction ID" value="UER00042"/>
</dbReference>
<comment type="catalytic activity">
    <reaction evidence="1 9">
        <text>N-(5-phospho-beta-D-ribosyl)anthranilate = 1-(2-carboxyphenylamino)-1-deoxy-D-ribulose 5-phosphate</text>
        <dbReference type="Rhea" id="RHEA:21540"/>
        <dbReference type="ChEBI" id="CHEBI:18277"/>
        <dbReference type="ChEBI" id="CHEBI:58613"/>
        <dbReference type="EC" id="5.3.1.24"/>
    </reaction>
</comment>
<evidence type="ECO:0000256" key="5">
    <source>
        <dbReference type="ARBA" id="ARBA00022605"/>
    </source>
</evidence>
<dbReference type="InterPro" id="IPR001240">
    <property type="entry name" value="PRAI_dom"/>
</dbReference>
<evidence type="ECO:0000313" key="13">
    <source>
        <dbReference type="Proteomes" id="UP000231962"/>
    </source>
</evidence>
<dbReference type="EMBL" id="NPDZ01000011">
    <property type="protein sequence ID" value="PJZ72249.1"/>
    <property type="molecule type" value="Genomic_DNA"/>
</dbReference>
<evidence type="ECO:0000256" key="4">
    <source>
        <dbReference type="ARBA" id="ARBA00022272"/>
    </source>
</evidence>
<evidence type="ECO:0000256" key="8">
    <source>
        <dbReference type="ARBA" id="ARBA00023235"/>
    </source>
</evidence>
<keyword evidence="6 9" id="KW-0822">Tryptophan biosynthesis</keyword>
<dbReference type="RefSeq" id="WP_100714973.1">
    <property type="nucleotide sequence ID" value="NZ_NPDY01000019.1"/>
</dbReference>
<evidence type="ECO:0000313" key="12">
    <source>
        <dbReference type="EMBL" id="PJZ72249.1"/>
    </source>
</evidence>
<evidence type="ECO:0000313" key="14">
    <source>
        <dbReference type="Proteomes" id="UP000231990"/>
    </source>
</evidence>
<dbReference type="PANTHER" id="PTHR42894">
    <property type="entry name" value="N-(5'-PHOSPHORIBOSYL)ANTHRANILATE ISOMERASE"/>
    <property type="match status" value="1"/>
</dbReference>
<organism evidence="12 14">
    <name type="scientific">Leptospira perolatii</name>
    <dbReference type="NCBI Taxonomy" id="2023191"/>
    <lineage>
        <taxon>Bacteria</taxon>
        <taxon>Pseudomonadati</taxon>
        <taxon>Spirochaetota</taxon>
        <taxon>Spirochaetia</taxon>
        <taxon>Leptospirales</taxon>
        <taxon>Leptospiraceae</taxon>
        <taxon>Leptospira</taxon>
    </lineage>
</organism>
<dbReference type="Pfam" id="PF00697">
    <property type="entry name" value="PRAI"/>
    <property type="match status" value="1"/>
</dbReference>
<dbReference type="HAMAP" id="MF_00135">
    <property type="entry name" value="PRAI"/>
    <property type="match status" value="1"/>
</dbReference>
<comment type="similarity">
    <text evidence="9">Belongs to the TrpF family.</text>
</comment>
<evidence type="ECO:0000256" key="1">
    <source>
        <dbReference type="ARBA" id="ARBA00001164"/>
    </source>
</evidence>
<accession>A0A2M9ZJM6</accession>
<dbReference type="OrthoDB" id="9786954at2"/>
<keyword evidence="7 9" id="KW-0057">Aromatic amino acid biosynthesis</keyword>
<dbReference type="AlphaFoldDB" id="A0A2M9ZJM6"/>
<keyword evidence="5 9" id="KW-0028">Amino-acid biosynthesis</keyword>
<dbReference type="GO" id="GO:0004640">
    <property type="term" value="F:phosphoribosylanthranilate isomerase activity"/>
    <property type="evidence" value="ECO:0007669"/>
    <property type="project" value="UniProtKB-UniRule"/>
</dbReference>
<comment type="caution">
    <text evidence="12">The sequence shown here is derived from an EMBL/GenBank/DDBJ whole genome shotgun (WGS) entry which is preliminary data.</text>
</comment>
<gene>
    <name evidence="9" type="primary">trpF</name>
    <name evidence="11" type="ORF">CH360_15550</name>
    <name evidence="12" type="ORF">CH373_15095</name>
</gene>
<keyword evidence="13" id="KW-1185">Reference proteome</keyword>
<dbReference type="PANTHER" id="PTHR42894:SF1">
    <property type="entry name" value="N-(5'-PHOSPHORIBOSYL)ANTHRANILATE ISOMERASE"/>
    <property type="match status" value="1"/>
</dbReference>
<sequence length="218" mass="24155">METSIKVKICGIKDTEALTCCLEEGADFIGLNFSPVSARNISPQTAAKLLSYLENSSAGLEKPKVVFLFYKTPLPLIKFILKELPHDFRQWVTDDPLLPGLTSPLLGPYSKRIYSHRVTHREDDDSLTYLHSPLLILDSFVPGMGGGTGESFPWEFIKDVKRPFLLAGGLKPENVEKAVRTVKPYGVDVASGVESSPGVKDPNLIRQFIRNAKKSHTQ</sequence>
<comment type="pathway">
    <text evidence="2 9">Amino-acid biosynthesis; L-tryptophan biosynthesis; L-tryptophan from chorismate: step 3/5.</text>
</comment>
<dbReference type="CDD" id="cd00405">
    <property type="entry name" value="PRAI"/>
    <property type="match status" value="1"/>
</dbReference>
<dbReference type="Proteomes" id="UP000231962">
    <property type="component" value="Unassembled WGS sequence"/>
</dbReference>
<reference evidence="13 14" key="1">
    <citation type="submission" date="2017-07" db="EMBL/GenBank/DDBJ databases">
        <title>Leptospira spp. isolated from tropical soils.</title>
        <authorList>
            <person name="Thibeaux R."/>
            <person name="Iraola G."/>
            <person name="Ferres I."/>
            <person name="Bierque E."/>
            <person name="Girault D."/>
            <person name="Soupe-Gilbert M.-E."/>
            <person name="Picardeau M."/>
            <person name="Goarant C."/>
        </authorList>
    </citation>
    <scope>NUCLEOTIDE SEQUENCE [LARGE SCALE GENOMIC DNA]</scope>
    <source>
        <strain evidence="12 14">FH1-B-B1</strain>
        <strain evidence="11 13">FH1-B-C1</strain>
    </source>
</reference>
<dbReference type="InterPro" id="IPR044643">
    <property type="entry name" value="TrpF_fam"/>
</dbReference>
<dbReference type="EC" id="5.3.1.24" evidence="3 9"/>
<evidence type="ECO:0000256" key="7">
    <source>
        <dbReference type="ARBA" id="ARBA00023141"/>
    </source>
</evidence>
<name>A0A2M9ZJM6_9LEPT</name>
<dbReference type="SUPFAM" id="SSF51366">
    <property type="entry name" value="Ribulose-phoshate binding barrel"/>
    <property type="match status" value="1"/>
</dbReference>
<dbReference type="EMBL" id="NPDY01000019">
    <property type="protein sequence ID" value="PJZ68594.1"/>
    <property type="molecule type" value="Genomic_DNA"/>
</dbReference>
<proteinExistence type="inferred from homology"/>
<dbReference type="InterPro" id="IPR011060">
    <property type="entry name" value="RibuloseP-bd_barrel"/>
</dbReference>
<evidence type="ECO:0000256" key="3">
    <source>
        <dbReference type="ARBA" id="ARBA00012572"/>
    </source>
</evidence>
<evidence type="ECO:0000256" key="9">
    <source>
        <dbReference type="HAMAP-Rule" id="MF_00135"/>
    </source>
</evidence>
<evidence type="ECO:0000256" key="2">
    <source>
        <dbReference type="ARBA" id="ARBA00004664"/>
    </source>
</evidence>
<dbReference type="GO" id="GO:0000162">
    <property type="term" value="P:L-tryptophan biosynthetic process"/>
    <property type="evidence" value="ECO:0007669"/>
    <property type="project" value="UniProtKB-UniRule"/>
</dbReference>
<evidence type="ECO:0000259" key="10">
    <source>
        <dbReference type="Pfam" id="PF00697"/>
    </source>
</evidence>
<feature type="domain" description="N-(5'phosphoribosyl) anthranilate isomerase (PRAI)" evidence="10">
    <location>
        <begin position="7"/>
        <end position="210"/>
    </location>
</feature>
<evidence type="ECO:0000313" key="11">
    <source>
        <dbReference type="EMBL" id="PJZ68594.1"/>
    </source>
</evidence>